<feature type="region of interest" description="Disordered" evidence="1">
    <location>
        <begin position="77"/>
        <end position="99"/>
    </location>
</feature>
<accession>A0A3A4N240</accession>
<evidence type="ECO:0000313" key="2">
    <source>
        <dbReference type="EMBL" id="RJP16127.1"/>
    </source>
</evidence>
<evidence type="ECO:0000256" key="1">
    <source>
        <dbReference type="SAM" id="MobiDB-lite"/>
    </source>
</evidence>
<comment type="caution">
    <text evidence="2">The sequence shown here is derived from an EMBL/GenBank/DDBJ whole genome shotgun (WGS) entry which is preliminary data.</text>
</comment>
<feature type="compositionally biased region" description="Basic and acidic residues" evidence="1">
    <location>
        <begin position="84"/>
        <end position="99"/>
    </location>
</feature>
<dbReference type="Proteomes" id="UP000265882">
    <property type="component" value="Unassembled WGS sequence"/>
</dbReference>
<dbReference type="EMBL" id="QZKU01000128">
    <property type="protein sequence ID" value="RJP16127.1"/>
    <property type="molecule type" value="Genomic_DNA"/>
</dbReference>
<organism evidence="2 3">
    <name type="scientific">Abyssobacteria bacterium (strain SURF_5)</name>
    <dbReference type="NCBI Taxonomy" id="2093360"/>
    <lineage>
        <taxon>Bacteria</taxon>
        <taxon>Pseudomonadati</taxon>
        <taxon>Candidatus Hydrogenedentota</taxon>
        <taxon>Candidatus Abyssobacteria</taxon>
    </lineage>
</organism>
<dbReference type="AlphaFoldDB" id="A0A3A4N240"/>
<name>A0A3A4N240_ABYX5</name>
<proteinExistence type="predicted"/>
<evidence type="ECO:0000313" key="3">
    <source>
        <dbReference type="Proteomes" id="UP000265882"/>
    </source>
</evidence>
<protein>
    <submittedName>
        <fullName evidence="2">Uncharacterized protein</fullName>
    </submittedName>
</protein>
<sequence>MISKGDLVRMRLRIGGDGTKPLMEMLIFGTVKNYSEDEDSYIVEPRVISVPKEHVEAIDTLPKDFDFEDVSMELNVGQGNRNKQKPDEVTDIRFSKPAK</sequence>
<gene>
    <name evidence="2" type="ORF">C4520_19125</name>
</gene>
<reference evidence="2 3" key="1">
    <citation type="journal article" date="2017" name="ISME J.">
        <title>Energy and carbon metabolisms in a deep terrestrial subsurface fluid microbial community.</title>
        <authorList>
            <person name="Momper L."/>
            <person name="Jungbluth S.P."/>
            <person name="Lee M.D."/>
            <person name="Amend J.P."/>
        </authorList>
    </citation>
    <scope>NUCLEOTIDE SEQUENCE [LARGE SCALE GENOMIC DNA]</scope>
    <source>
        <strain evidence="2">SURF_5</strain>
    </source>
</reference>